<feature type="non-terminal residue" evidence="1">
    <location>
        <position position="64"/>
    </location>
</feature>
<name>A0AAD8ACN3_DIPPU</name>
<reference evidence="1" key="2">
    <citation type="submission" date="2023-05" db="EMBL/GenBank/DDBJ databases">
        <authorList>
            <person name="Fouks B."/>
        </authorList>
    </citation>
    <scope>NUCLEOTIDE SEQUENCE</scope>
    <source>
        <strain evidence="1">Stay&amp;Tobe</strain>
        <tissue evidence="1">Testes</tissue>
    </source>
</reference>
<protein>
    <submittedName>
        <fullName evidence="1">Uncharacterized protein</fullName>
    </submittedName>
</protein>
<accession>A0AAD8ACN3</accession>
<evidence type="ECO:0000313" key="1">
    <source>
        <dbReference type="EMBL" id="KAJ9596649.1"/>
    </source>
</evidence>
<keyword evidence="2" id="KW-1185">Reference proteome</keyword>
<dbReference type="Proteomes" id="UP001233999">
    <property type="component" value="Unassembled WGS sequence"/>
</dbReference>
<proteinExistence type="predicted"/>
<organism evidence="1 2">
    <name type="scientific">Diploptera punctata</name>
    <name type="common">Pacific beetle cockroach</name>
    <dbReference type="NCBI Taxonomy" id="6984"/>
    <lineage>
        <taxon>Eukaryota</taxon>
        <taxon>Metazoa</taxon>
        <taxon>Ecdysozoa</taxon>
        <taxon>Arthropoda</taxon>
        <taxon>Hexapoda</taxon>
        <taxon>Insecta</taxon>
        <taxon>Pterygota</taxon>
        <taxon>Neoptera</taxon>
        <taxon>Polyneoptera</taxon>
        <taxon>Dictyoptera</taxon>
        <taxon>Blattodea</taxon>
        <taxon>Blaberoidea</taxon>
        <taxon>Blaberidae</taxon>
        <taxon>Diplopterinae</taxon>
        <taxon>Diploptera</taxon>
    </lineage>
</organism>
<dbReference type="EMBL" id="JASPKZ010001977">
    <property type="protein sequence ID" value="KAJ9596649.1"/>
    <property type="molecule type" value="Genomic_DNA"/>
</dbReference>
<feature type="non-terminal residue" evidence="1">
    <location>
        <position position="1"/>
    </location>
</feature>
<reference evidence="1" key="1">
    <citation type="journal article" date="2023" name="IScience">
        <title>Live-bearing cockroach genome reveals convergent evolutionary mechanisms linked to viviparity in insects and beyond.</title>
        <authorList>
            <person name="Fouks B."/>
            <person name="Harrison M.C."/>
            <person name="Mikhailova A.A."/>
            <person name="Marchal E."/>
            <person name="English S."/>
            <person name="Carruthers M."/>
            <person name="Jennings E.C."/>
            <person name="Chiamaka E.L."/>
            <person name="Frigard R.A."/>
            <person name="Pippel M."/>
            <person name="Attardo G.M."/>
            <person name="Benoit J.B."/>
            <person name="Bornberg-Bauer E."/>
            <person name="Tobe S.S."/>
        </authorList>
    </citation>
    <scope>NUCLEOTIDE SEQUENCE</scope>
    <source>
        <strain evidence="1">Stay&amp;Tobe</strain>
    </source>
</reference>
<sequence>KSQQVNVLIVVFDALRSTELTRSNRNHRNLARPYTCFRRFYKRPYTCFRRFYKRPYTCFRRFYK</sequence>
<dbReference type="AlphaFoldDB" id="A0AAD8ACN3"/>
<comment type="caution">
    <text evidence="1">The sequence shown here is derived from an EMBL/GenBank/DDBJ whole genome shotgun (WGS) entry which is preliminary data.</text>
</comment>
<evidence type="ECO:0000313" key="2">
    <source>
        <dbReference type="Proteomes" id="UP001233999"/>
    </source>
</evidence>
<gene>
    <name evidence="1" type="ORF">L9F63_012346</name>
</gene>